<gene>
    <name evidence="1" type="ORF">ACFOWZ_30340</name>
</gene>
<organism evidence="1 2">
    <name type="scientific">Lentzea rhizosphaerae</name>
    <dbReference type="NCBI Taxonomy" id="2041025"/>
    <lineage>
        <taxon>Bacteria</taxon>
        <taxon>Bacillati</taxon>
        <taxon>Actinomycetota</taxon>
        <taxon>Actinomycetes</taxon>
        <taxon>Pseudonocardiales</taxon>
        <taxon>Pseudonocardiaceae</taxon>
        <taxon>Lentzea</taxon>
    </lineage>
</organism>
<name>A0ABV8C1Q4_9PSEU</name>
<keyword evidence="2" id="KW-1185">Reference proteome</keyword>
<evidence type="ECO:0000313" key="2">
    <source>
        <dbReference type="Proteomes" id="UP001595690"/>
    </source>
</evidence>
<accession>A0ABV8C1Q4</accession>
<proteinExistence type="predicted"/>
<dbReference type="Gene3D" id="3.40.50.300">
    <property type="entry name" value="P-loop containing nucleotide triphosphate hydrolases"/>
    <property type="match status" value="1"/>
</dbReference>
<dbReference type="EMBL" id="JBHRZI010000027">
    <property type="protein sequence ID" value="MFC3895799.1"/>
    <property type="molecule type" value="Genomic_DNA"/>
</dbReference>
<reference evidence="2" key="1">
    <citation type="journal article" date="2019" name="Int. J. Syst. Evol. Microbiol.">
        <title>The Global Catalogue of Microorganisms (GCM) 10K type strain sequencing project: providing services to taxonomists for standard genome sequencing and annotation.</title>
        <authorList>
            <consortium name="The Broad Institute Genomics Platform"/>
            <consortium name="The Broad Institute Genome Sequencing Center for Infectious Disease"/>
            <person name="Wu L."/>
            <person name="Ma J."/>
        </authorList>
    </citation>
    <scope>NUCLEOTIDE SEQUENCE [LARGE SCALE GENOMIC DNA]</scope>
    <source>
        <strain evidence="2">CGMCC 4.7405</strain>
    </source>
</reference>
<dbReference type="SUPFAM" id="SSF53795">
    <property type="entry name" value="PEP carboxykinase-like"/>
    <property type="match status" value="1"/>
</dbReference>
<comment type="caution">
    <text evidence="1">The sequence shown here is derived from an EMBL/GenBank/DDBJ whole genome shotgun (WGS) entry which is preliminary data.</text>
</comment>
<protein>
    <submittedName>
        <fullName evidence="1">Uncharacterized protein</fullName>
    </submittedName>
</protein>
<dbReference type="RefSeq" id="WP_382377330.1">
    <property type="nucleotide sequence ID" value="NZ_JBHRZI010000027.1"/>
</dbReference>
<evidence type="ECO:0000313" key="1">
    <source>
        <dbReference type="EMBL" id="MFC3895799.1"/>
    </source>
</evidence>
<sequence length="304" mass="33402">MELVKECYGFRVVCSVHPEARDVVEAFFGPGEPPADAPEVHLTFGVVDGAGVPSENPPHTLEVIASNPITIDTGNSRAVIVPDEWKATVTLARGDLDDQIVWGRWILERLFLYLVCRSPRHYPLHAGAVGVDGRTMMLSAPTGTGKSTFTFWCLHRGAELFGEDIMVRHMDDPSRTAWGYSQVVYLDEETITRAGLTGADVSSVAPGEKARVQLPESFRERLHTKADLDAAVFLVRDGSTGNRPLSLDEAVKRCWDDITTGKTDQAVLDAVDADLRTLLADLPLHEFSLDGDLDSCYDKLRNLP</sequence>
<dbReference type="Proteomes" id="UP001595690">
    <property type="component" value="Unassembled WGS sequence"/>
</dbReference>
<dbReference type="InterPro" id="IPR027417">
    <property type="entry name" value="P-loop_NTPase"/>
</dbReference>